<keyword evidence="2" id="KW-0716">Sensory transduction</keyword>
<dbReference type="SMART" id="SM01017">
    <property type="entry name" value="Arrestin_C"/>
    <property type="match status" value="2"/>
</dbReference>
<dbReference type="Gene3D" id="2.60.40.640">
    <property type="match status" value="2"/>
</dbReference>
<dbReference type="SUPFAM" id="SSF81296">
    <property type="entry name" value="E set domains"/>
    <property type="match status" value="2"/>
</dbReference>
<dbReference type="Pfam" id="PF02752">
    <property type="entry name" value="Arrestin_C"/>
    <property type="match status" value="1"/>
</dbReference>
<organism evidence="4 5">
    <name type="scientific">Cephus cinctus</name>
    <name type="common">Wheat stem sawfly</name>
    <dbReference type="NCBI Taxonomy" id="211228"/>
    <lineage>
        <taxon>Eukaryota</taxon>
        <taxon>Metazoa</taxon>
        <taxon>Ecdysozoa</taxon>
        <taxon>Arthropoda</taxon>
        <taxon>Hexapoda</taxon>
        <taxon>Insecta</taxon>
        <taxon>Pterygota</taxon>
        <taxon>Neoptera</taxon>
        <taxon>Endopterygota</taxon>
        <taxon>Hymenoptera</taxon>
        <taxon>Cephoidea</taxon>
        <taxon>Cephidae</taxon>
        <taxon>Cephus</taxon>
    </lineage>
</organism>
<dbReference type="RefSeq" id="XP_024944792.1">
    <property type="nucleotide sequence ID" value="XM_025089024.1"/>
</dbReference>
<reference evidence="5" key="1">
    <citation type="submission" date="2025-08" db="UniProtKB">
        <authorList>
            <consortium name="RefSeq"/>
        </authorList>
    </citation>
    <scope>IDENTIFICATION</scope>
</reference>
<feature type="domain" description="Arrestin C-terminal-like" evidence="3">
    <location>
        <begin position="172"/>
        <end position="301"/>
    </location>
</feature>
<dbReference type="GO" id="GO:0005737">
    <property type="term" value="C:cytoplasm"/>
    <property type="evidence" value="ECO:0007669"/>
    <property type="project" value="TreeGrafter"/>
</dbReference>
<feature type="domain" description="Arrestin C-terminal-like" evidence="3">
    <location>
        <begin position="10"/>
        <end position="148"/>
    </location>
</feature>
<dbReference type="PANTHER" id="PTHR11188:SF176">
    <property type="entry name" value="ARRESTIN DOMAIN-CONTAINING PROTEIN 1"/>
    <property type="match status" value="1"/>
</dbReference>
<dbReference type="InterPro" id="IPR050357">
    <property type="entry name" value="Arrestin_domain-protein"/>
</dbReference>
<evidence type="ECO:0000313" key="5">
    <source>
        <dbReference type="RefSeq" id="XP_024944792.1"/>
    </source>
</evidence>
<dbReference type="GO" id="GO:0015031">
    <property type="term" value="P:protein transport"/>
    <property type="evidence" value="ECO:0007669"/>
    <property type="project" value="TreeGrafter"/>
</dbReference>
<comment type="similarity">
    <text evidence="1">Belongs to the arrestin family.</text>
</comment>
<dbReference type="InterPro" id="IPR011022">
    <property type="entry name" value="Arrestin_C-like"/>
</dbReference>
<name>A0AAJ7RQM0_CEPCN</name>
<dbReference type="InterPro" id="IPR011021">
    <property type="entry name" value="Arrestin-like_N"/>
</dbReference>
<dbReference type="Proteomes" id="UP000694920">
    <property type="component" value="Unplaced"/>
</dbReference>
<dbReference type="InterPro" id="IPR014752">
    <property type="entry name" value="Arrestin-like_C"/>
</dbReference>
<protein>
    <submittedName>
        <fullName evidence="5">Arrestin domain-containing protein 17</fullName>
    </submittedName>
</protein>
<accession>A0AAJ7RQM0</accession>
<sequence>MSVFHGKTIAMGVSRFEVVLDEEIYHGGSPISGKIYLDLDSSLKVRGIEIRYKGEGNVRWKHEGSGTHTCKATESYLRERSYIYGNGEDESEIPEGNHVFPFNWNLPSNIPCSFESFYGKIRYSIKAVVDRPWKFDYAIKVPFTVAPILDLNSIPLAREPVSEENSKVFGGSSETLTMTVLLPVRGYVSGQTIPVRVKLQNQSKVAVEKVHIFLEKDITYHAGEDHITRKEVVVEMKLNVIEEHGEGLIGKFRVPPLPPSIMPHSSIIDVSYKIKVEAQVEGWFHKNLKVKTDILIGTIPLLSYELPRRLSRSSRQSSMAETVEDIEVEDSVDTSDAHRSASKIFYSHQESAETPEDHEERVRSLARPAYHRCPNTRVAKIVEEELGRPSESDSDEEIASSFYPRYPVYEFFDSLFLEDSE</sequence>
<gene>
    <name evidence="5" type="primary">LOC107271772</name>
</gene>
<evidence type="ECO:0000313" key="4">
    <source>
        <dbReference type="Proteomes" id="UP000694920"/>
    </source>
</evidence>
<dbReference type="KEGG" id="ccin:107271772"/>
<evidence type="ECO:0000256" key="1">
    <source>
        <dbReference type="ARBA" id="ARBA00005298"/>
    </source>
</evidence>
<dbReference type="PANTHER" id="PTHR11188">
    <property type="entry name" value="ARRESTIN DOMAIN CONTAINING PROTEIN"/>
    <property type="match status" value="1"/>
</dbReference>
<dbReference type="GeneID" id="107271772"/>
<dbReference type="InterPro" id="IPR014756">
    <property type="entry name" value="Ig_E-set"/>
</dbReference>
<dbReference type="Pfam" id="PF00339">
    <property type="entry name" value="Arrestin_N"/>
    <property type="match status" value="1"/>
</dbReference>
<dbReference type="AlphaFoldDB" id="A0AAJ7RQM0"/>
<evidence type="ECO:0000259" key="3">
    <source>
        <dbReference type="SMART" id="SM01017"/>
    </source>
</evidence>
<evidence type="ECO:0000256" key="2">
    <source>
        <dbReference type="ARBA" id="ARBA00022606"/>
    </source>
</evidence>
<proteinExistence type="inferred from homology"/>
<keyword evidence="4" id="KW-1185">Reference proteome</keyword>